<feature type="domain" description="Glycosyltransferase 2-like" evidence="1">
    <location>
        <begin position="197"/>
        <end position="327"/>
    </location>
</feature>
<evidence type="ECO:0000259" key="1">
    <source>
        <dbReference type="Pfam" id="PF00535"/>
    </source>
</evidence>
<dbReference type="InterPro" id="IPR029044">
    <property type="entry name" value="Nucleotide-diphossugar_trans"/>
</dbReference>
<protein>
    <recommendedName>
        <fullName evidence="1">Glycosyltransferase 2-like domain-containing protein</fullName>
    </recommendedName>
</protein>
<dbReference type="EMBL" id="MGKD01000013">
    <property type="protein sequence ID" value="OGN19541.1"/>
    <property type="molecule type" value="Genomic_DNA"/>
</dbReference>
<comment type="caution">
    <text evidence="2">The sequence shown here is derived from an EMBL/GenBank/DDBJ whole genome shotgun (WGS) entry which is preliminary data.</text>
</comment>
<dbReference type="PANTHER" id="PTHR48090:SF7">
    <property type="entry name" value="RFBJ PROTEIN"/>
    <property type="match status" value="1"/>
</dbReference>
<dbReference type="STRING" id="1802689.A3F25_00355"/>
<gene>
    <name evidence="2" type="ORF">A3F25_00355</name>
</gene>
<dbReference type="CDD" id="cd04179">
    <property type="entry name" value="DPM_DPG-synthase_like"/>
    <property type="match status" value="1"/>
</dbReference>
<proteinExistence type="predicted"/>
<organism evidence="2 3">
    <name type="scientific">Candidatus Yanofskybacteria bacterium RIFCSPHIGHO2_12_FULL_45_19b</name>
    <dbReference type="NCBI Taxonomy" id="1802689"/>
    <lineage>
        <taxon>Bacteria</taxon>
        <taxon>Candidatus Yanofskyibacteriota</taxon>
    </lineage>
</organism>
<dbReference type="InterPro" id="IPR050256">
    <property type="entry name" value="Glycosyltransferase_2"/>
</dbReference>
<name>A0A1F8G2P1_9BACT</name>
<accession>A0A1F8G2P1</accession>
<dbReference type="Gene3D" id="3.90.550.10">
    <property type="entry name" value="Spore Coat Polysaccharide Biosynthesis Protein SpsA, Chain A"/>
    <property type="match status" value="1"/>
</dbReference>
<evidence type="ECO:0000313" key="3">
    <source>
        <dbReference type="Proteomes" id="UP000177478"/>
    </source>
</evidence>
<dbReference type="SUPFAM" id="SSF53448">
    <property type="entry name" value="Nucleotide-diphospho-sugar transferases"/>
    <property type="match status" value="1"/>
</dbReference>
<sequence>MKHLSKILDHTVDFYDRSGYWRKRNWFYHQSLDEFLRFLIPPEKKSLKLSITELNDFSVEQNKIDYFVLTDLLGYLRDIEIFFRELHVSGDDDTRLVITQYNKLWEPLLRLGAALKLRMPYANQSWVSVADIENFLYLAGYEVVKKGAKLLLPIYIPLLSWLCNKYLVNIFPFNKLALVNYVIARKLEKKSVDASVSVIVPARNEAGTIQKIVKEIPLMGRETEVIFVEGHSTDNTLEEIKRAVAEYRGDKKVKYVVQSGKGKGDAVRKGFAMATGDILMIYDADMTVPPDELSKFYSALIGGRGDFINGSRLVYPMEKLSMRTLNFVGNKFFSLAFSWLLGQRIKDTLCGTKVLWKKDYLAIERGRQWFGEFDPFGDFDLLFGAAKLNLKIIDLPVHYRERTYGTTNIDRWRHGWLLLKMVVFAMRKIKFI</sequence>
<dbReference type="PANTHER" id="PTHR48090">
    <property type="entry name" value="UNDECAPRENYL-PHOSPHATE 4-DEOXY-4-FORMAMIDO-L-ARABINOSE TRANSFERASE-RELATED"/>
    <property type="match status" value="1"/>
</dbReference>
<dbReference type="Pfam" id="PF00535">
    <property type="entry name" value="Glycos_transf_2"/>
    <property type="match status" value="1"/>
</dbReference>
<dbReference type="InterPro" id="IPR001173">
    <property type="entry name" value="Glyco_trans_2-like"/>
</dbReference>
<evidence type="ECO:0000313" key="2">
    <source>
        <dbReference type="EMBL" id="OGN19541.1"/>
    </source>
</evidence>
<reference evidence="2 3" key="1">
    <citation type="journal article" date="2016" name="Nat. Commun.">
        <title>Thousands of microbial genomes shed light on interconnected biogeochemical processes in an aquifer system.</title>
        <authorList>
            <person name="Anantharaman K."/>
            <person name="Brown C.T."/>
            <person name="Hug L.A."/>
            <person name="Sharon I."/>
            <person name="Castelle C.J."/>
            <person name="Probst A.J."/>
            <person name="Thomas B.C."/>
            <person name="Singh A."/>
            <person name="Wilkins M.J."/>
            <person name="Karaoz U."/>
            <person name="Brodie E.L."/>
            <person name="Williams K.H."/>
            <person name="Hubbard S.S."/>
            <person name="Banfield J.F."/>
        </authorList>
    </citation>
    <scope>NUCLEOTIDE SEQUENCE [LARGE SCALE GENOMIC DNA]</scope>
</reference>
<dbReference type="Proteomes" id="UP000177478">
    <property type="component" value="Unassembled WGS sequence"/>
</dbReference>
<dbReference type="AlphaFoldDB" id="A0A1F8G2P1"/>